<name>A0ABQ5AD53_9ASTR</name>
<dbReference type="InterPro" id="IPR015824">
    <property type="entry name" value="Phosphoglycerate_kinase_N"/>
</dbReference>
<dbReference type="Pfam" id="PF00162">
    <property type="entry name" value="PGK"/>
    <property type="match status" value="1"/>
</dbReference>
<dbReference type="InterPro" id="IPR036043">
    <property type="entry name" value="Phosphoglycerate_kinase_sf"/>
</dbReference>
<reference evidence="9" key="2">
    <citation type="submission" date="2022-01" db="EMBL/GenBank/DDBJ databases">
        <authorList>
            <person name="Yamashiro T."/>
            <person name="Shiraishi A."/>
            <person name="Satake H."/>
            <person name="Nakayama K."/>
        </authorList>
    </citation>
    <scope>NUCLEOTIDE SEQUENCE</scope>
</reference>
<accession>A0ABQ5AD53</accession>
<evidence type="ECO:0000256" key="7">
    <source>
        <dbReference type="ARBA" id="ARBA00022840"/>
    </source>
</evidence>
<evidence type="ECO:0000256" key="6">
    <source>
        <dbReference type="ARBA" id="ARBA00022777"/>
    </source>
</evidence>
<keyword evidence="5" id="KW-0547">Nucleotide-binding</keyword>
<evidence type="ECO:0000256" key="5">
    <source>
        <dbReference type="ARBA" id="ARBA00022741"/>
    </source>
</evidence>
<keyword evidence="4" id="KW-0808">Transferase</keyword>
<dbReference type="EC" id="2.7.2.3" evidence="3"/>
<comment type="similarity">
    <text evidence="2">Belongs to the phosphoglycerate kinase family.</text>
</comment>
<reference evidence="9" key="1">
    <citation type="journal article" date="2022" name="Int. J. Mol. Sci.">
        <title>Draft Genome of Tanacetum Coccineum: Genomic Comparison of Closely Related Tanacetum-Family Plants.</title>
        <authorList>
            <person name="Yamashiro T."/>
            <person name="Shiraishi A."/>
            <person name="Nakayama K."/>
            <person name="Satake H."/>
        </authorList>
    </citation>
    <scope>NUCLEOTIDE SEQUENCE</scope>
</reference>
<evidence type="ECO:0000256" key="2">
    <source>
        <dbReference type="ARBA" id="ARBA00008982"/>
    </source>
</evidence>
<evidence type="ECO:0000256" key="3">
    <source>
        <dbReference type="ARBA" id="ARBA00013061"/>
    </source>
</evidence>
<evidence type="ECO:0000256" key="8">
    <source>
        <dbReference type="ARBA" id="ARBA00022842"/>
    </source>
</evidence>
<dbReference type="EMBL" id="BQNB010012207">
    <property type="protein sequence ID" value="GJT00595.1"/>
    <property type="molecule type" value="Genomic_DNA"/>
</dbReference>
<protein>
    <recommendedName>
        <fullName evidence="3">phosphoglycerate kinase</fullName>
        <ecNumber evidence="3">2.7.2.3</ecNumber>
    </recommendedName>
</protein>
<dbReference type="SUPFAM" id="SSF53748">
    <property type="entry name" value="Phosphoglycerate kinase"/>
    <property type="match status" value="1"/>
</dbReference>
<proteinExistence type="inferred from homology"/>
<comment type="caution">
    <text evidence="9">The sequence shown here is derived from an EMBL/GenBank/DDBJ whole genome shotgun (WGS) entry which is preliminary data.</text>
</comment>
<comment type="cofactor">
    <cofactor evidence="1">
        <name>Mg(2+)</name>
        <dbReference type="ChEBI" id="CHEBI:18420"/>
    </cofactor>
</comment>
<keyword evidence="10" id="KW-1185">Reference proteome</keyword>
<evidence type="ECO:0000256" key="4">
    <source>
        <dbReference type="ARBA" id="ARBA00022679"/>
    </source>
</evidence>
<organism evidence="9 10">
    <name type="scientific">Tanacetum coccineum</name>
    <dbReference type="NCBI Taxonomy" id="301880"/>
    <lineage>
        <taxon>Eukaryota</taxon>
        <taxon>Viridiplantae</taxon>
        <taxon>Streptophyta</taxon>
        <taxon>Embryophyta</taxon>
        <taxon>Tracheophyta</taxon>
        <taxon>Spermatophyta</taxon>
        <taxon>Magnoliopsida</taxon>
        <taxon>eudicotyledons</taxon>
        <taxon>Gunneridae</taxon>
        <taxon>Pentapetalae</taxon>
        <taxon>asterids</taxon>
        <taxon>campanulids</taxon>
        <taxon>Asterales</taxon>
        <taxon>Asteraceae</taxon>
        <taxon>Asteroideae</taxon>
        <taxon>Anthemideae</taxon>
        <taxon>Anthemidinae</taxon>
        <taxon>Tanacetum</taxon>
    </lineage>
</organism>
<keyword evidence="7" id="KW-0067">ATP-binding</keyword>
<evidence type="ECO:0000313" key="9">
    <source>
        <dbReference type="EMBL" id="GJT00595.1"/>
    </source>
</evidence>
<dbReference type="Gene3D" id="3.40.50.1260">
    <property type="entry name" value="Phosphoglycerate kinase, N-terminal domain"/>
    <property type="match status" value="1"/>
</dbReference>
<dbReference type="GO" id="GO:0016301">
    <property type="term" value="F:kinase activity"/>
    <property type="evidence" value="ECO:0007669"/>
    <property type="project" value="UniProtKB-KW"/>
</dbReference>
<evidence type="ECO:0000256" key="1">
    <source>
        <dbReference type="ARBA" id="ARBA00001946"/>
    </source>
</evidence>
<keyword evidence="8" id="KW-0460">Magnesium</keyword>
<evidence type="ECO:0000313" key="10">
    <source>
        <dbReference type="Proteomes" id="UP001151760"/>
    </source>
</evidence>
<dbReference type="Proteomes" id="UP001151760">
    <property type="component" value="Unassembled WGS sequence"/>
</dbReference>
<sequence length="85" mass="9657">MAHFDIARLDQVVITLASGDRGQGFDPHSLQGRRWVDMMGLDSFKKFNDALQTTKSVIQNGRIYMGVFEFDKFAVGTEALCRIRM</sequence>
<gene>
    <name evidence="9" type="ORF">Tco_0821764</name>
</gene>
<dbReference type="InterPro" id="IPR001576">
    <property type="entry name" value="Phosphoglycerate_kinase"/>
</dbReference>
<keyword evidence="6 9" id="KW-0418">Kinase</keyword>